<reference evidence="2" key="1">
    <citation type="submission" date="2021-06" db="EMBL/GenBank/DDBJ databases">
        <authorList>
            <consortium name="DOE Joint Genome Institute"/>
            <person name="Mondo S.J."/>
            <person name="Amses K.R."/>
            <person name="Simmons D.R."/>
            <person name="Longcore J.E."/>
            <person name="Seto K."/>
            <person name="Alves G.H."/>
            <person name="Bonds A.E."/>
            <person name="Quandt C.A."/>
            <person name="Davis W.J."/>
            <person name="Chang Y."/>
            <person name="Letcher P.M."/>
            <person name="Powell M.J."/>
            <person name="Kuo A."/>
            <person name="Labutti K."/>
            <person name="Pangilinan J."/>
            <person name="Andreopoulos W."/>
            <person name="Tritt A."/>
            <person name="Riley R."/>
            <person name="Hundley H."/>
            <person name="Johnson J."/>
            <person name="Lipzen A."/>
            <person name="Barry K."/>
            <person name="Berbee M.L."/>
            <person name="Buchler N.E."/>
            <person name="Grigoriev I.V."/>
            <person name="Spatafora J.W."/>
            <person name="Stajich J.E."/>
            <person name="James T.Y."/>
        </authorList>
    </citation>
    <scope>NUCLEOTIDE SEQUENCE</scope>
    <source>
        <strain evidence="2">AG</strain>
    </source>
</reference>
<keyword evidence="3" id="KW-1185">Reference proteome</keyword>
<feature type="compositionally biased region" description="Polar residues" evidence="1">
    <location>
        <begin position="59"/>
        <end position="70"/>
    </location>
</feature>
<dbReference type="GeneID" id="75913251"/>
<dbReference type="Proteomes" id="UP001206595">
    <property type="component" value="Unassembled WGS sequence"/>
</dbReference>
<comment type="caution">
    <text evidence="2">The sequence shown here is derived from an EMBL/GenBank/DDBJ whole genome shotgun (WGS) entry which is preliminary data.</text>
</comment>
<evidence type="ECO:0000256" key="1">
    <source>
        <dbReference type="SAM" id="MobiDB-lite"/>
    </source>
</evidence>
<name>A0AAD5HFF3_UMBRA</name>
<evidence type="ECO:0000313" key="2">
    <source>
        <dbReference type="EMBL" id="KAI8581039.1"/>
    </source>
</evidence>
<dbReference type="EMBL" id="MU620908">
    <property type="protein sequence ID" value="KAI8581039.1"/>
    <property type="molecule type" value="Genomic_DNA"/>
</dbReference>
<dbReference type="AlphaFoldDB" id="A0AAD5HFF3"/>
<evidence type="ECO:0000313" key="3">
    <source>
        <dbReference type="Proteomes" id="UP001206595"/>
    </source>
</evidence>
<feature type="region of interest" description="Disordered" evidence="1">
    <location>
        <begin position="40"/>
        <end position="83"/>
    </location>
</feature>
<accession>A0AAD5HFF3</accession>
<reference evidence="2" key="2">
    <citation type="journal article" date="2022" name="Proc. Natl. Acad. Sci. U.S.A.">
        <title>Diploid-dominant life cycles characterize the early evolution of Fungi.</title>
        <authorList>
            <person name="Amses K.R."/>
            <person name="Simmons D.R."/>
            <person name="Longcore J.E."/>
            <person name="Mondo S.J."/>
            <person name="Seto K."/>
            <person name="Jeronimo G.H."/>
            <person name="Bonds A.E."/>
            <person name="Quandt C.A."/>
            <person name="Davis W.J."/>
            <person name="Chang Y."/>
            <person name="Federici B.A."/>
            <person name="Kuo A."/>
            <person name="LaButti K."/>
            <person name="Pangilinan J."/>
            <person name="Andreopoulos W."/>
            <person name="Tritt A."/>
            <person name="Riley R."/>
            <person name="Hundley H."/>
            <person name="Johnson J."/>
            <person name="Lipzen A."/>
            <person name="Barry K."/>
            <person name="Lang B.F."/>
            <person name="Cuomo C.A."/>
            <person name="Buchler N.E."/>
            <person name="Grigoriev I.V."/>
            <person name="Spatafora J.W."/>
            <person name="Stajich J.E."/>
            <person name="James T.Y."/>
        </authorList>
    </citation>
    <scope>NUCLEOTIDE SEQUENCE</scope>
    <source>
        <strain evidence="2">AG</strain>
    </source>
</reference>
<sequence length="605" mass="68485">MLVHSPCERDVPGWKSEIDIWANCVNILLGLLEETLNNENSPQYRQRKRSNSDRKVYNASHSYQIGSGVSTPKRKRSFSDEARERKMQKISLSLANDIARSLSVADGLSDSKVAKRRTSTMVDDTEMFVDDDTNTKDSTSSDTLKKSSFIHPRNHLGLVHQAEAPAPPVMRSITELLSTQSLLVHSDTMQMEHWMMSQALSRGMTLPQFEMELRLKEQQLQAALLGLSQSHDLRDGRGKEYAHMKTHLEAISMVIKWIEHDHQWPIEQLFSGWKYFKSHVEKVASYVNMVEDMSHLTTTPFERSDDLLTDIRRLQIQLDEKTRFYDDHLVQGGLQWKAMGFPAQEELIASVKGYFHSLCIGLVSELHLAYATVNSQRETSGERSTEAEYDKTMEAILEGLEFIGSSMAFTGLGSSKLITGCMAVGTAYGTYVASKLEALIEDQHPLLNIQRGMTMAVDQGAKSRKPARVDIEFMRQIENMTRILAAIQLMQEIQHSSTDYFSNEEQLMEFFDRDKVSTVEGLSSAIIDVAIRAASIIEIHQSGRNNNQRPINIMIRPAHGLVYMEESLFRYTSKVIELSGREARDGSRIQTGAIRASGRRVANIR</sequence>
<gene>
    <name evidence="2" type="ORF">K450DRAFT_234352</name>
</gene>
<protein>
    <submittedName>
        <fullName evidence="2">Uncharacterized protein</fullName>
    </submittedName>
</protein>
<dbReference type="RefSeq" id="XP_051446043.1">
    <property type="nucleotide sequence ID" value="XM_051587906.1"/>
</dbReference>
<organism evidence="2 3">
    <name type="scientific">Umbelopsis ramanniana AG</name>
    <dbReference type="NCBI Taxonomy" id="1314678"/>
    <lineage>
        <taxon>Eukaryota</taxon>
        <taxon>Fungi</taxon>
        <taxon>Fungi incertae sedis</taxon>
        <taxon>Mucoromycota</taxon>
        <taxon>Mucoromycotina</taxon>
        <taxon>Umbelopsidomycetes</taxon>
        <taxon>Umbelopsidales</taxon>
        <taxon>Umbelopsidaceae</taxon>
        <taxon>Umbelopsis</taxon>
    </lineage>
</organism>
<proteinExistence type="predicted"/>